<evidence type="ECO:0000313" key="4">
    <source>
        <dbReference type="WormBase" id="Bm59"/>
    </source>
</evidence>
<reference evidence="3" key="2">
    <citation type="submission" date="2012-12" db="EMBL/GenBank/DDBJ databases">
        <authorList>
            <person name="Gao Y.W."/>
            <person name="Fan S.T."/>
            <person name="Sun H.T."/>
            <person name="Wang Z."/>
            <person name="Gao X.L."/>
            <person name="Li Y.G."/>
            <person name="Wang T.C."/>
            <person name="Zhang K."/>
            <person name="Xu W.W."/>
            <person name="Yu Z.J."/>
            <person name="Xia X.Z."/>
        </authorList>
    </citation>
    <scope>NUCLEOTIDE SEQUENCE</scope>
    <source>
        <strain evidence="3">FR3</strain>
    </source>
</reference>
<dbReference type="WormBase" id="Bm59">
    <property type="protein sequence ID" value="BM41740"/>
    <property type="gene ID" value="WBGene00220320"/>
</dbReference>
<protein>
    <submittedName>
        <fullName evidence="3">Bm59</fullName>
    </submittedName>
</protein>
<feature type="domain" description="Major facilitator superfamily (MFS) profile" evidence="2">
    <location>
        <begin position="1"/>
        <end position="79"/>
    </location>
</feature>
<dbReference type="Gene3D" id="1.20.1720.10">
    <property type="entry name" value="Multidrug resistance protein D"/>
    <property type="match status" value="1"/>
</dbReference>
<reference evidence="3" key="1">
    <citation type="journal article" date="2007" name="Science">
        <title>Draft genome of the filarial nematode parasite Brugia malayi.</title>
        <authorList>
            <person name="Ghedin E."/>
            <person name="Wang S."/>
            <person name="Spiro D."/>
            <person name="Caler E."/>
            <person name="Zhao Q."/>
            <person name="Crabtree J."/>
            <person name="Allen J.E."/>
            <person name="Delcher A.L."/>
            <person name="Guiliano D.B."/>
            <person name="Miranda-Saavedra D."/>
            <person name="Angiuoli S.V."/>
            <person name="Creasy T."/>
            <person name="Amedeo P."/>
            <person name="Haas B."/>
            <person name="El-Sayed N.M."/>
            <person name="Wortman J.R."/>
            <person name="Feldblyum T."/>
            <person name="Tallon L."/>
            <person name="Schatz M."/>
            <person name="Shumway M."/>
            <person name="Koo H."/>
            <person name="Salzberg S.L."/>
            <person name="Schobel S."/>
            <person name="Pertea M."/>
            <person name="Pop M."/>
            <person name="White O."/>
            <person name="Barton G.J."/>
            <person name="Carlow C.K."/>
            <person name="Crawford M.J."/>
            <person name="Daub J."/>
            <person name="Dimmic M.W."/>
            <person name="Estes C.F."/>
            <person name="Foster J.M."/>
            <person name="Ganatra M."/>
            <person name="Gregory W.F."/>
            <person name="Johnson N.M."/>
            <person name="Jin J."/>
            <person name="Komuniecki R."/>
            <person name="Korf I."/>
            <person name="Kumar S."/>
            <person name="Laney S."/>
            <person name="Li B.W."/>
            <person name="Li W."/>
            <person name="Lindblom T.H."/>
            <person name="Lustigman S."/>
            <person name="Ma D."/>
            <person name="Maina C.V."/>
            <person name="Martin D.M."/>
            <person name="McCarter J.P."/>
            <person name="McReynolds L."/>
            <person name="Mitreva M."/>
            <person name="Nutman T.B."/>
            <person name="Parkinson J."/>
            <person name="Peregrin-Alvarez J.M."/>
            <person name="Poole C."/>
            <person name="Ren Q."/>
            <person name="Saunders L."/>
            <person name="Sluder A.E."/>
            <person name="Smith K."/>
            <person name="Stanke M."/>
            <person name="Unnasch T.R."/>
            <person name="Ware J."/>
            <person name="Wei A.D."/>
            <person name="Weil G."/>
            <person name="Williams D.J."/>
            <person name="Zhang Y."/>
            <person name="Williams S.A."/>
            <person name="Fraser-Liggett C."/>
            <person name="Slatko B."/>
            <person name="Blaxter M.L."/>
            <person name="Scott A.L."/>
        </authorList>
    </citation>
    <scope>NUCLEOTIDE SEQUENCE</scope>
    <source>
        <strain evidence="3">FR3</strain>
    </source>
</reference>
<dbReference type="SUPFAM" id="SSF103473">
    <property type="entry name" value="MFS general substrate transporter"/>
    <property type="match status" value="1"/>
</dbReference>
<dbReference type="InterPro" id="IPR036259">
    <property type="entry name" value="MFS_trans_sf"/>
</dbReference>
<dbReference type="GO" id="GO:0022857">
    <property type="term" value="F:transmembrane transporter activity"/>
    <property type="evidence" value="ECO:0007669"/>
    <property type="project" value="InterPro"/>
</dbReference>
<comment type="subcellular location">
    <subcellularLocation>
        <location evidence="1">Membrane</location>
        <topology evidence="1">Multi-pass membrane protein</topology>
    </subcellularLocation>
</comment>
<gene>
    <name evidence="3 4" type="ORF">Bm59</name>
    <name evidence="3" type="ORF">BM_Bm59</name>
</gene>
<name>A0A0H5S120_BRUMA</name>
<dbReference type="AlphaFoldDB" id="A0A0H5S120"/>
<evidence type="ECO:0000259" key="2">
    <source>
        <dbReference type="PROSITE" id="PS50850"/>
    </source>
</evidence>
<evidence type="ECO:0000256" key="1">
    <source>
        <dbReference type="ARBA" id="ARBA00004141"/>
    </source>
</evidence>
<dbReference type="OMA" id="XAAPTIK"/>
<organism evidence="3">
    <name type="scientific">Brugia malayi</name>
    <name type="common">Filarial nematode worm</name>
    <dbReference type="NCBI Taxonomy" id="6279"/>
    <lineage>
        <taxon>Eukaryota</taxon>
        <taxon>Metazoa</taxon>
        <taxon>Ecdysozoa</taxon>
        <taxon>Nematoda</taxon>
        <taxon>Chromadorea</taxon>
        <taxon>Rhabditida</taxon>
        <taxon>Spirurina</taxon>
        <taxon>Spiruromorpha</taxon>
        <taxon>Filarioidea</taxon>
        <taxon>Onchocercidae</taxon>
        <taxon>Brugia</taxon>
    </lineage>
</organism>
<sequence length="79" mass="8898">MNSTGECSEPILGADFESVAYEFHYFCNSASKVKMSISLQMIGIMFGAMTFGQLSDMFGRRAVNYSSFKLFFELIIKLI</sequence>
<dbReference type="PROSITE" id="PS50850">
    <property type="entry name" value="MFS"/>
    <property type="match status" value="1"/>
</dbReference>
<accession>A0A0H5S120</accession>
<dbReference type="InterPro" id="IPR020846">
    <property type="entry name" value="MFS_dom"/>
</dbReference>
<dbReference type="GO" id="GO:0016020">
    <property type="term" value="C:membrane"/>
    <property type="evidence" value="ECO:0007669"/>
    <property type="project" value="UniProtKB-SubCell"/>
</dbReference>
<dbReference type="EMBL" id="LN855191">
    <property type="protein sequence ID" value="CRZ21937.1"/>
    <property type="molecule type" value="Genomic_DNA"/>
</dbReference>
<proteinExistence type="predicted"/>
<evidence type="ECO:0000313" key="3">
    <source>
        <dbReference type="EMBL" id="CRZ21937.1"/>
    </source>
</evidence>